<feature type="non-terminal residue" evidence="4">
    <location>
        <position position="1"/>
    </location>
</feature>
<reference evidence="6" key="1">
    <citation type="submission" date="2012-12" db="EMBL/GenBank/DDBJ databases">
        <authorList>
            <person name="Hellsten U."/>
            <person name="Grimwood J."/>
            <person name="Chapman J.A."/>
            <person name="Shapiro H."/>
            <person name="Aerts A."/>
            <person name="Otillar R.P."/>
            <person name="Terry A.Y."/>
            <person name="Boore J.L."/>
            <person name="Simakov O."/>
            <person name="Marletaz F."/>
            <person name="Cho S.-J."/>
            <person name="Edsinger-Gonzales E."/>
            <person name="Havlak P."/>
            <person name="Kuo D.-H."/>
            <person name="Larsson T."/>
            <person name="Lv J."/>
            <person name="Arendt D."/>
            <person name="Savage R."/>
            <person name="Osoegawa K."/>
            <person name="de Jong P."/>
            <person name="Lindberg D.R."/>
            <person name="Seaver E.C."/>
            <person name="Weisblat D.A."/>
            <person name="Putnam N.H."/>
            <person name="Grigoriev I.V."/>
            <person name="Rokhsar D.S."/>
        </authorList>
    </citation>
    <scope>NUCLEOTIDE SEQUENCE</scope>
    <source>
        <strain evidence="6">I ESC-2004</strain>
    </source>
</reference>
<feature type="domain" description="BTB" evidence="3">
    <location>
        <begin position="11"/>
        <end position="79"/>
    </location>
</feature>
<dbReference type="Pfam" id="PF07707">
    <property type="entry name" value="BACK"/>
    <property type="match status" value="1"/>
</dbReference>
<reference evidence="4 6" key="2">
    <citation type="journal article" date="2013" name="Nature">
        <title>Insights into bilaterian evolution from three spiralian genomes.</title>
        <authorList>
            <person name="Simakov O."/>
            <person name="Marletaz F."/>
            <person name="Cho S.J."/>
            <person name="Edsinger-Gonzales E."/>
            <person name="Havlak P."/>
            <person name="Hellsten U."/>
            <person name="Kuo D.H."/>
            <person name="Larsson T."/>
            <person name="Lv J."/>
            <person name="Arendt D."/>
            <person name="Savage R."/>
            <person name="Osoegawa K."/>
            <person name="de Jong P."/>
            <person name="Grimwood J."/>
            <person name="Chapman J.A."/>
            <person name="Shapiro H."/>
            <person name="Aerts A."/>
            <person name="Otillar R.P."/>
            <person name="Terry A.Y."/>
            <person name="Boore J.L."/>
            <person name="Grigoriev I.V."/>
            <person name="Lindberg D.R."/>
            <person name="Seaver E.C."/>
            <person name="Weisblat D.A."/>
            <person name="Putnam N.H."/>
            <person name="Rokhsar D.S."/>
        </authorList>
    </citation>
    <scope>NUCLEOTIDE SEQUENCE</scope>
    <source>
        <strain evidence="4 6">I ESC-2004</strain>
    </source>
</reference>
<dbReference type="EnsemblMetazoa" id="CapteT63514">
    <property type="protein sequence ID" value="CapteP63514"/>
    <property type="gene ID" value="CapteG63514"/>
</dbReference>
<dbReference type="SMART" id="SM00875">
    <property type="entry name" value="BACK"/>
    <property type="match status" value="1"/>
</dbReference>
<evidence type="ECO:0000259" key="3">
    <source>
        <dbReference type="PROSITE" id="PS50097"/>
    </source>
</evidence>
<evidence type="ECO:0000313" key="4">
    <source>
        <dbReference type="EMBL" id="ELU13606.1"/>
    </source>
</evidence>
<dbReference type="Gene3D" id="1.25.40.420">
    <property type="match status" value="1"/>
</dbReference>
<dbReference type="Gene3D" id="3.30.710.10">
    <property type="entry name" value="Potassium Channel Kv1.1, Chain A"/>
    <property type="match status" value="1"/>
</dbReference>
<dbReference type="Pfam" id="PF01344">
    <property type="entry name" value="Kelch_1"/>
    <property type="match status" value="1"/>
</dbReference>
<dbReference type="OMA" id="RESKQCH"/>
<dbReference type="AlphaFoldDB" id="R7VBB9"/>
<sequence length="432" mass="49018">LHKLQEKEVMTDVTLILPDQSVIPCHKVVLMAASPFFDTMFQSGLKEGAEQNIKLDFADSDIIKILVEFFYTGDIELTEGNIKALVAGSEFLCCKHLKAHCEEYLVDTVGLSNCIDYYRYGQVFNLKLLIKTAFDFILSKFKEFKGIADFDKLTEDELVEVVSCDQLNAENEDVVFEAVVYWVNADPDARKEVFPRIAPLIRFPFCSQRALTDSICCNTLMQKPGCIDFAHEALWSQFHFNCRPPIHNARCIPRQAFHLRESMSSLYRLTKSRSLNQVSLCVASFNDGSGIKWETIMPCVAPTWQRALAFIDGKIFAFGDDPASKSVNSINLQELNPEWKSEQEMLHAVNRPIIVQFANKVYAFGGWKTRVTQEFDPALNEWRMRSEMPGGCYSGAAVALGDKIYVVGGKEKVCYSYDPENDEWKVLSKPTH</sequence>
<keyword evidence="2" id="KW-0677">Repeat</keyword>
<dbReference type="Pfam" id="PF00651">
    <property type="entry name" value="BTB"/>
    <property type="match status" value="1"/>
</dbReference>
<dbReference type="SMART" id="SM00612">
    <property type="entry name" value="Kelch"/>
    <property type="match status" value="1"/>
</dbReference>
<dbReference type="HOGENOM" id="CLU_004253_14_0_1"/>
<evidence type="ECO:0000313" key="6">
    <source>
        <dbReference type="Proteomes" id="UP000014760"/>
    </source>
</evidence>
<dbReference type="EMBL" id="AMQN01005062">
    <property type="status" value="NOT_ANNOTATED_CDS"/>
    <property type="molecule type" value="Genomic_DNA"/>
</dbReference>
<dbReference type="Gene3D" id="2.120.10.80">
    <property type="entry name" value="Kelch-type beta propeller"/>
    <property type="match status" value="1"/>
</dbReference>
<dbReference type="STRING" id="283909.R7VBB9"/>
<protein>
    <recommendedName>
        <fullName evidence="3">BTB domain-containing protein</fullName>
    </recommendedName>
</protein>
<evidence type="ECO:0000313" key="5">
    <source>
        <dbReference type="EnsemblMetazoa" id="CapteP63514"/>
    </source>
</evidence>
<keyword evidence="6" id="KW-1185">Reference proteome</keyword>
<evidence type="ECO:0000256" key="1">
    <source>
        <dbReference type="ARBA" id="ARBA00022441"/>
    </source>
</evidence>
<proteinExistence type="predicted"/>
<dbReference type="EMBL" id="KB295063">
    <property type="protein sequence ID" value="ELU13606.1"/>
    <property type="molecule type" value="Genomic_DNA"/>
</dbReference>
<accession>R7VBB9</accession>
<dbReference type="InterPro" id="IPR011705">
    <property type="entry name" value="BACK"/>
</dbReference>
<dbReference type="Proteomes" id="UP000014760">
    <property type="component" value="Unassembled WGS sequence"/>
</dbReference>
<feature type="non-terminal residue" evidence="4">
    <location>
        <position position="432"/>
    </location>
</feature>
<dbReference type="PROSITE" id="PS50097">
    <property type="entry name" value="BTB"/>
    <property type="match status" value="1"/>
</dbReference>
<dbReference type="InterPro" id="IPR011333">
    <property type="entry name" value="SKP1/BTB/POZ_sf"/>
</dbReference>
<name>R7VBB9_CAPTE</name>
<dbReference type="SUPFAM" id="SSF117281">
    <property type="entry name" value="Kelch motif"/>
    <property type="match status" value="1"/>
</dbReference>
<dbReference type="PANTHER" id="PTHR45632">
    <property type="entry name" value="LD33804P"/>
    <property type="match status" value="1"/>
</dbReference>
<dbReference type="InterPro" id="IPR006652">
    <property type="entry name" value="Kelch_1"/>
</dbReference>
<dbReference type="SUPFAM" id="SSF54695">
    <property type="entry name" value="POZ domain"/>
    <property type="match status" value="1"/>
</dbReference>
<dbReference type="CDD" id="cd18186">
    <property type="entry name" value="BTB_POZ_ZBTB_KLHL-like"/>
    <property type="match status" value="1"/>
</dbReference>
<dbReference type="InterPro" id="IPR000210">
    <property type="entry name" value="BTB/POZ_dom"/>
</dbReference>
<organism evidence="4">
    <name type="scientific">Capitella teleta</name>
    <name type="common">Polychaete worm</name>
    <dbReference type="NCBI Taxonomy" id="283909"/>
    <lineage>
        <taxon>Eukaryota</taxon>
        <taxon>Metazoa</taxon>
        <taxon>Spiralia</taxon>
        <taxon>Lophotrochozoa</taxon>
        <taxon>Annelida</taxon>
        <taxon>Polychaeta</taxon>
        <taxon>Sedentaria</taxon>
        <taxon>Scolecida</taxon>
        <taxon>Capitellidae</taxon>
        <taxon>Capitella</taxon>
    </lineage>
</organism>
<evidence type="ECO:0000256" key="2">
    <source>
        <dbReference type="ARBA" id="ARBA00022737"/>
    </source>
</evidence>
<gene>
    <name evidence="4" type="ORF">CAPTEDRAFT_63514</name>
</gene>
<dbReference type="SMART" id="SM00225">
    <property type="entry name" value="BTB"/>
    <property type="match status" value="1"/>
</dbReference>
<reference evidence="5" key="3">
    <citation type="submission" date="2015-06" db="UniProtKB">
        <authorList>
            <consortium name="EnsemblMetazoa"/>
        </authorList>
    </citation>
    <scope>IDENTIFICATION</scope>
</reference>
<dbReference type="PANTHER" id="PTHR45632:SF3">
    <property type="entry name" value="KELCH-LIKE PROTEIN 32"/>
    <property type="match status" value="1"/>
</dbReference>
<keyword evidence="1" id="KW-0880">Kelch repeat</keyword>
<dbReference type="InterPro" id="IPR015915">
    <property type="entry name" value="Kelch-typ_b-propeller"/>
</dbReference>